<dbReference type="InterPro" id="IPR015947">
    <property type="entry name" value="PUA-like_sf"/>
</dbReference>
<proteinExistence type="predicted"/>
<evidence type="ECO:0000313" key="3">
    <source>
        <dbReference type="Proteomes" id="UP001162030"/>
    </source>
</evidence>
<reference evidence="2 3" key="1">
    <citation type="submission" date="2023-03" db="EMBL/GenBank/DDBJ databases">
        <authorList>
            <person name="Pearce D."/>
        </authorList>
    </citation>
    <scope>NUCLEOTIDE SEQUENCE [LARGE SCALE GENOMIC DNA]</scope>
    <source>
        <strain evidence="2">Msz</strain>
    </source>
</reference>
<gene>
    <name evidence="2" type="ORF">MSZNOR_3251</name>
</gene>
<accession>A0ABN8XA09</accession>
<protein>
    <submittedName>
        <fullName evidence="2">Lon N-terminal domain-containing protein</fullName>
    </submittedName>
</protein>
<keyword evidence="3" id="KW-1185">Reference proteome</keyword>
<organism evidence="2 3">
    <name type="scientific">Methylocaldum szegediense</name>
    <dbReference type="NCBI Taxonomy" id="73780"/>
    <lineage>
        <taxon>Bacteria</taxon>
        <taxon>Pseudomonadati</taxon>
        <taxon>Pseudomonadota</taxon>
        <taxon>Gammaproteobacteria</taxon>
        <taxon>Methylococcales</taxon>
        <taxon>Methylococcaceae</taxon>
        <taxon>Methylocaldum</taxon>
    </lineage>
</organism>
<dbReference type="Pfam" id="PF02190">
    <property type="entry name" value="LON_substr_bdg"/>
    <property type="match status" value="1"/>
</dbReference>
<dbReference type="PANTHER" id="PTHR46732">
    <property type="entry name" value="ATP-DEPENDENT PROTEASE LA (LON) DOMAIN PROTEIN"/>
    <property type="match status" value="1"/>
</dbReference>
<dbReference type="PROSITE" id="PS51787">
    <property type="entry name" value="LON_N"/>
    <property type="match status" value="1"/>
</dbReference>
<evidence type="ECO:0000313" key="2">
    <source>
        <dbReference type="EMBL" id="CAI8891280.1"/>
    </source>
</evidence>
<dbReference type="SMART" id="SM00464">
    <property type="entry name" value="LON"/>
    <property type="match status" value="1"/>
</dbReference>
<dbReference type="InterPro" id="IPR003111">
    <property type="entry name" value="Lon_prtase_N"/>
</dbReference>
<dbReference type="SUPFAM" id="SSF88697">
    <property type="entry name" value="PUA domain-like"/>
    <property type="match status" value="1"/>
</dbReference>
<dbReference type="RefSeq" id="WP_051331850.1">
    <property type="nucleotide sequence ID" value="NZ_OX458333.1"/>
</dbReference>
<dbReference type="PANTHER" id="PTHR46732:SF8">
    <property type="entry name" value="ATP-DEPENDENT PROTEASE LA (LON) DOMAIN PROTEIN"/>
    <property type="match status" value="1"/>
</dbReference>
<dbReference type="EMBL" id="OX458333">
    <property type="protein sequence ID" value="CAI8891280.1"/>
    <property type="molecule type" value="Genomic_DNA"/>
</dbReference>
<dbReference type="Gene3D" id="2.30.130.40">
    <property type="entry name" value="LON domain-like"/>
    <property type="match status" value="1"/>
</dbReference>
<sequence length="228" mass="25875">MNIEKNAMPTHRFVLPFERLPATLPIFPLRNAVVMPGAQLPLNVFEPRYLNLVFDSLGAERMIGMVQPDSAAKGEHQPKLYRTGTAARISSFSETPDGRLLIVLTGVCRFDIREEIPTTRGYRRVVPDWDRFRDDYELSGPVPGDPGKIMELLKEYFQRKNLNPNWPVLTQLPLPVLVNVLITQLPFDVPERQALVETVSIEERYAKLLGLLEFEMVAARVGTDAKPH</sequence>
<evidence type="ECO:0000259" key="1">
    <source>
        <dbReference type="PROSITE" id="PS51787"/>
    </source>
</evidence>
<feature type="domain" description="Lon N-terminal" evidence="1">
    <location>
        <begin position="24"/>
        <end position="216"/>
    </location>
</feature>
<dbReference type="Proteomes" id="UP001162030">
    <property type="component" value="Chromosome"/>
</dbReference>
<name>A0ABN8XA09_9GAMM</name>
<dbReference type="InterPro" id="IPR046336">
    <property type="entry name" value="Lon_prtase_N_sf"/>
</dbReference>